<protein>
    <recommendedName>
        <fullName evidence="2">C1q domain-containing protein</fullName>
    </recommendedName>
</protein>
<accession>X1HT76</accession>
<evidence type="ECO:0000313" key="1">
    <source>
        <dbReference type="EMBL" id="GAH60270.1"/>
    </source>
</evidence>
<dbReference type="InterPro" id="IPR008983">
    <property type="entry name" value="Tumour_necrosis_fac-like_dom"/>
</dbReference>
<dbReference type="AlphaFoldDB" id="X1HT76"/>
<reference evidence="1" key="1">
    <citation type="journal article" date="2014" name="Front. Microbiol.">
        <title>High frequency of phylogenetically diverse reductive dehalogenase-homologous genes in deep subseafloor sedimentary metagenomes.</title>
        <authorList>
            <person name="Kawai M."/>
            <person name="Futagami T."/>
            <person name="Toyoda A."/>
            <person name="Takaki Y."/>
            <person name="Nishi S."/>
            <person name="Hori S."/>
            <person name="Arai W."/>
            <person name="Tsubouchi T."/>
            <person name="Morono Y."/>
            <person name="Uchiyama I."/>
            <person name="Ito T."/>
            <person name="Fujiyama A."/>
            <person name="Inagaki F."/>
            <person name="Takami H."/>
        </authorList>
    </citation>
    <scope>NUCLEOTIDE SEQUENCE</scope>
    <source>
        <strain evidence="1">Expedition CK06-06</strain>
    </source>
</reference>
<proteinExistence type="predicted"/>
<sequence>HDLVTNNSRLTCKTAGLYLVYTTINWVANATGFRMGEIYQNGTTGLARMIKPCPAEDSLLHSSTVASLAVNDYVEVRVWQNSGDALNIDGASFIEMLHFGMQRIG</sequence>
<dbReference type="EMBL" id="BARU01017453">
    <property type="protein sequence ID" value="GAH60270.1"/>
    <property type="molecule type" value="Genomic_DNA"/>
</dbReference>
<gene>
    <name evidence="1" type="ORF">S03H2_28949</name>
</gene>
<evidence type="ECO:0008006" key="2">
    <source>
        <dbReference type="Google" id="ProtNLM"/>
    </source>
</evidence>
<organism evidence="1">
    <name type="scientific">marine sediment metagenome</name>
    <dbReference type="NCBI Taxonomy" id="412755"/>
    <lineage>
        <taxon>unclassified sequences</taxon>
        <taxon>metagenomes</taxon>
        <taxon>ecological metagenomes</taxon>
    </lineage>
</organism>
<name>X1HT76_9ZZZZ</name>
<dbReference type="SUPFAM" id="SSF49842">
    <property type="entry name" value="TNF-like"/>
    <property type="match status" value="1"/>
</dbReference>
<comment type="caution">
    <text evidence="1">The sequence shown here is derived from an EMBL/GenBank/DDBJ whole genome shotgun (WGS) entry which is preliminary data.</text>
</comment>
<dbReference type="Gene3D" id="2.60.120.40">
    <property type="match status" value="1"/>
</dbReference>
<feature type="non-terminal residue" evidence="1">
    <location>
        <position position="1"/>
    </location>
</feature>